<evidence type="ECO:0000259" key="19">
    <source>
        <dbReference type="Pfam" id="PF01699"/>
    </source>
</evidence>
<evidence type="ECO:0000256" key="18">
    <source>
        <dbReference type="SAM" id="SignalP"/>
    </source>
</evidence>
<dbReference type="STRING" id="7574.A0A2R2MPG6"/>
<evidence type="ECO:0000313" key="20">
    <source>
        <dbReference type="Proteomes" id="UP000085678"/>
    </source>
</evidence>
<dbReference type="RefSeq" id="XP_023932130.1">
    <property type="nucleotide sequence ID" value="XM_024076362.1"/>
</dbReference>
<evidence type="ECO:0000256" key="5">
    <source>
        <dbReference type="ARBA" id="ARBA00022538"/>
    </source>
</evidence>
<keyword evidence="3" id="KW-0813">Transport</keyword>
<dbReference type="Proteomes" id="UP000085678">
    <property type="component" value="Unplaced"/>
</dbReference>
<keyword evidence="20" id="KW-1185">Reference proteome</keyword>
<evidence type="ECO:0000256" key="1">
    <source>
        <dbReference type="ARBA" id="ARBA00004141"/>
    </source>
</evidence>
<feature type="chain" id="PRO_5015163224" evidence="18">
    <location>
        <begin position="28"/>
        <end position="538"/>
    </location>
</feature>
<evidence type="ECO:0000256" key="8">
    <source>
        <dbReference type="ARBA" id="ARBA00022729"/>
    </source>
</evidence>
<dbReference type="FunFam" id="1.20.1420.30:FF:000009">
    <property type="entry name" value="sodium/potassium/calcium exchanger 5 isoform X2"/>
    <property type="match status" value="1"/>
</dbReference>
<feature type="transmembrane region" description="Helical" evidence="17">
    <location>
        <begin position="501"/>
        <end position="519"/>
    </location>
</feature>
<comment type="similarity">
    <text evidence="2">Belongs to the Ca(2+):cation antiporter (CaCA) (TC 2.A.19) family. SLC24A subfamily.</text>
</comment>
<dbReference type="InterPro" id="IPR004837">
    <property type="entry name" value="NaCa_Exmemb"/>
</dbReference>
<evidence type="ECO:0000256" key="12">
    <source>
        <dbReference type="ARBA" id="ARBA00022989"/>
    </source>
</evidence>
<dbReference type="GO" id="GO:0005262">
    <property type="term" value="F:calcium channel activity"/>
    <property type="evidence" value="ECO:0007669"/>
    <property type="project" value="TreeGrafter"/>
</dbReference>
<comment type="subcellular location">
    <subcellularLocation>
        <location evidence="1">Membrane</location>
        <topology evidence="1">Multi-pass membrane protein</topology>
    </subcellularLocation>
</comment>
<feature type="transmembrane region" description="Helical" evidence="17">
    <location>
        <begin position="368"/>
        <end position="397"/>
    </location>
</feature>
<evidence type="ECO:0000256" key="13">
    <source>
        <dbReference type="ARBA" id="ARBA00023053"/>
    </source>
</evidence>
<evidence type="ECO:0000256" key="9">
    <source>
        <dbReference type="ARBA" id="ARBA00022837"/>
    </source>
</evidence>
<reference evidence="21" key="1">
    <citation type="submission" date="2025-08" db="UniProtKB">
        <authorList>
            <consortium name="RefSeq"/>
        </authorList>
    </citation>
    <scope>IDENTIFICATION</scope>
    <source>
        <tissue evidence="21">Gonads</tissue>
    </source>
</reference>
<keyword evidence="8 18" id="KW-0732">Signal</keyword>
<dbReference type="OrthoDB" id="2127281at2759"/>
<keyword evidence="12 17" id="KW-1133">Transmembrane helix</keyword>
<evidence type="ECO:0000256" key="17">
    <source>
        <dbReference type="SAM" id="Phobius"/>
    </source>
</evidence>
<keyword evidence="10" id="KW-0769">Symport</keyword>
<feature type="transmembrane region" description="Helical" evidence="17">
    <location>
        <begin position="339"/>
        <end position="356"/>
    </location>
</feature>
<keyword evidence="14" id="KW-0406">Ion transport</keyword>
<evidence type="ECO:0000256" key="11">
    <source>
        <dbReference type="ARBA" id="ARBA00022958"/>
    </source>
</evidence>
<dbReference type="Gene3D" id="1.20.1420.30">
    <property type="entry name" value="NCX, central ion-binding region"/>
    <property type="match status" value="2"/>
</dbReference>
<dbReference type="PANTHER" id="PTHR10846">
    <property type="entry name" value="SODIUM/POTASSIUM/CALCIUM EXCHANGER"/>
    <property type="match status" value="1"/>
</dbReference>
<dbReference type="GO" id="GO:0006874">
    <property type="term" value="P:intracellular calcium ion homeostasis"/>
    <property type="evidence" value="ECO:0007669"/>
    <property type="project" value="TreeGrafter"/>
</dbReference>
<keyword evidence="9" id="KW-0106">Calcium</keyword>
<dbReference type="InParanoid" id="A0A2R2MPG6"/>
<evidence type="ECO:0000256" key="14">
    <source>
        <dbReference type="ARBA" id="ARBA00023065"/>
    </source>
</evidence>
<keyword evidence="5" id="KW-0633">Potassium transport</keyword>
<feature type="transmembrane region" description="Helical" evidence="17">
    <location>
        <begin position="467"/>
        <end position="489"/>
    </location>
</feature>
<keyword evidence="7 17" id="KW-0812">Transmembrane</keyword>
<evidence type="ECO:0000256" key="3">
    <source>
        <dbReference type="ARBA" id="ARBA00022448"/>
    </source>
</evidence>
<organism evidence="20 21">
    <name type="scientific">Lingula anatina</name>
    <name type="common">Brachiopod</name>
    <name type="synonym">Lingula unguis</name>
    <dbReference type="NCBI Taxonomy" id="7574"/>
    <lineage>
        <taxon>Eukaryota</taxon>
        <taxon>Metazoa</taxon>
        <taxon>Spiralia</taxon>
        <taxon>Lophotrochozoa</taxon>
        <taxon>Brachiopoda</taxon>
        <taxon>Linguliformea</taxon>
        <taxon>Lingulata</taxon>
        <taxon>Lingulida</taxon>
        <taxon>Linguloidea</taxon>
        <taxon>Lingulidae</taxon>
        <taxon>Lingula</taxon>
    </lineage>
</organism>
<evidence type="ECO:0000256" key="2">
    <source>
        <dbReference type="ARBA" id="ARBA00005364"/>
    </source>
</evidence>
<evidence type="ECO:0000256" key="16">
    <source>
        <dbReference type="ARBA" id="ARBA00023201"/>
    </source>
</evidence>
<evidence type="ECO:0000313" key="21">
    <source>
        <dbReference type="RefSeq" id="XP_023932130.1"/>
    </source>
</evidence>
<dbReference type="Pfam" id="PF01699">
    <property type="entry name" value="Na_Ca_ex"/>
    <property type="match status" value="2"/>
</dbReference>
<dbReference type="NCBIfam" id="TIGR00367">
    <property type="entry name" value="calcium/sodium antiporter"/>
    <property type="match status" value="1"/>
</dbReference>
<dbReference type="InterPro" id="IPR004481">
    <property type="entry name" value="K/Na/Ca-exchanger"/>
</dbReference>
<dbReference type="FunCoup" id="A0A2R2MPG6">
    <property type="interactions" value="68"/>
</dbReference>
<dbReference type="PANTHER" id="PTHR10846:SF74">
    <property type="entry name" value="SODIUM_POTASSIUM_CALCIUM EXCHANGER CG1090-RELATED"/>
    <property type="match status" value="1"/>
</dbReference>
<dbReference type="KEGG" id="lak:106165675"/>
<keyword evidence="16" id="KW-0739">Sodium transport</keyword>
<evidence type="ECO:0000256" key="4">
    <source>
        <dbReference type="ARBA" id="ARBA00022449"/>
    </source>
</evidence>
<feature type="transmembrane region" description="Helical" evidence="17">
    <location>
        <begin position="159"/>
        <end position="183"/>
    </location>
</feature>
<feature type="transmembrane region" description="Helical" evidence="17">
    <location>
        <begin position="215"/>
        <end position="233"/>
    </location>
</feature>
<feature type="domain" description="Sodium/calcium exchanger membrane region" evidence="19">
    <location>
        <begin position="90"/>
        <end position="232"/>
    </location>
</feature>
<feature type="domain" description="Sodium/calcium exchanger membrane region" evidence="19">
    <location>
        <begin position="368"/>
        <end position="516"/>
    </location>
</feature>
<gene>
    <name evidence="21" type="primary">LOC106165675</name>
</gene>
<accession>A0A2R2MPG6</accession>
<sequence>MRYRNRRYIRGTLFLLVLGGFALWRTALQPDAAVDTDFIDDGIIIRSDSIKHASRKLLAMPNCSPSAIEQFPRDIFTLDQKKSGALVVHILVALYMFLALAIVCDDYFVPSLEMLCEALNLQSDIAGATFMAAGSSAPELAASVIGVFIAKNDIGLGTVVGSAVFNIMFVISICALFAGMVVYLNWWPLFRDCVFYTISIIALVLVILDEEVKWYESLTLLALYAVYLIIMYFNPSLEAWVNTKVKPCHDGLIINGRQDPEKEKIIYEKLELKNTASGDDSESDGEVELYSSVSKRNLDKTNGHAVVIHGTDSEVMVKQHTHLDDEPHPFKIPEGHCGRFLWVCSLPLNVFLFITVPDCRRENWKKWFMVTFIMSMVWISAYSYLLVWMITIIGYTLNIPDTMMSITFLAAGVSVPDAIASLLVVRDGYGDMAVSNAVGSNVFDILLCLGLPWFLDSCMHGLESIEVYSEGLTYSSLTLLSTVMFLLVATHLNGWKLDRKFGIVLMLVYVLFMVLASLYELNVFGYFHPPECPVLEED</sequence>
<feature type="transmembrane region" description="Helical" evidence="17">
    <location>
        <begin position="86"/>
        <end position="104"/>
    </location>
</feature>
<dbReference type="GO" id="GO:0008273">
    <property type="term" value="F:calcium, potassium:sodium antiporter activity"/>
    <property type="evidence" value="ECO:0007669"/>
    <property type="project" value="TreeGrafter"/>
</dbReference>
<keyword evidence="6" id="KW-0109">Calcium transport</keyword>
<keyword evidence="4" id="KW-0050">Antiport</keyword>
<feature type="transmembrane region" description="Helical" evidence="17">
    <location>
        <begin position="403"/>
        <end position="425"/>
    </location>
</feature>
<name>A0A2R2MPG6_LINAN</name>
<dbReference type="AlphaFoldDB" id="A0A2R2MPG6"/>
<evidence type="ECO:0000256" key="10">
    <source>
        <dbReference type="ARBA" id="ARBA00022847"/>
    </source>
</evidence>
<evidence type="ECO:0000256" key="6">
    <source>
        <dbReference type="ARBA" id="ARBA00022568"/>
    </source>
</evidence>
<protein>
    <submittedName>
        <fullName evidence="21">Probable sodium/potassium/calcium exchanger CG1090</fullName>
    </submittedName>
</protein>
<proteinExistence type="inferred from homology"/>
<dbReference type="GO" id="GO:0005886">
    <property type="term" value="C:plasma membrane"/>
    <property type="evidence" value="ECO:0007669"/>
    <property type="project" value="TreeGrafter"/>
</dbReference>
<feature type="signal peptide" evidence="18">
    <location>
        <begin position="1"/>
        <end position="27"/>
    </location>
</feature>
<dbReference type="FunFam" id="1.20.1420.30:FF:000018">
    <property type="entry name" value="Sodium/potassium/calcium exchanger 2"/>
    <property type="match status" value="1"/>
</dbReference>
<evidence type="ECO:0000256" key="7">
    <source>
        <dbReference type="ARBA" id="ARBA00022692"/>
    </source>
</evidence>
<keyword evidence="11" id="KW-0630">Potassium</keyword>
<feature type="transmembrane region" description="Helical" evidence="17">
    <location>
        <begin position="437"/>
        <end position="455"/>
    </location>
</feature>
<evidence type="ECO:0000256" key="15">
    <source>
        <dbReference type="ARBA" id="ARBA00023136"/>
    </source>
</evidence>
<keyword evidence="15 17" id="KW-0472">Membrane</keyword>
<dbReference type="GO" id="GO:0015293">
    <property type="term" value="F:symporter activity"/>
    <property type="evidence" value="ECO:0007669"/>
    <property type="project" value="UniProtKB-KW"/>
</dbReference>
<dbReference type="InterPro" id="IPR044880">
    <property type="entry name" value="NCX_ion-bd_dom_sf"/>
</dbReference>
<dbReference type="GeneID" id="106165675"/>
<keyword evidence="13" id="KW-0915">Sodium</keyword>
<feature type="transmembrane region" description="Helical" evidence="17">
    <location>
        <begin position="189"/>
        <end position="208"/>
    </location>
</feature>